<reference evidence="2 3" key="1">
    <citation type="submission" date="2024-12" db="EMBL/GenBank/DDBJ databases">
        <title>The unique morphological basis and parallel evolutionary history of personate flowers in Penstemon.</title>
        <authorList>
            <person name="Depatie T.H."/>
            <person name="Wessinger C.A."/>
        </authorList>
    </citation>
    <scope>NUCLEOTIDE SEQUENCE [LARGE SCALE GENOMIC DNA]</scope>
    <source>
        <strain evidence="2">WTNN_2</strain>
        <tissue evidence="2">Leaf</tissue>
    </source>
</reference>
<feature type="region of interest" description="Disordered" evidence="1">
    <location>
        <begin position="1"/>
        <end position="65"/>
    </location>
</feature>
<evidence type="ECO:0000256" key="1">
    <source>
        <dbReference type="SAM" id="MobiDB-lite"/>
    </source>
</evidence>
<feature type="compositionally biased region" description="Polar residues" evidence="1">
    <location>
        <begin position="34"/>
        <end position="65"/>
    </location>
</feature>
<name>A0ABD3S420_9LAMI</name>
<proteinExistence type="predicted"/>
<dbReference type="Proteomes" id="UP001634393">
    <property type="component" value="Unassembled WGS sequence"/>
</dbReference>
<dbReference type="AlphaFoldDB" id="A0ABD3S420"/>
<organism evidence="2 3">
    <name type="scientific">Penstemon smallii</name>
    <dbReference type="NCBI Taxonomy" id="265156"/>
    <lineage>
        <taxon>Eukaryota</taxon>
        <taxon>Viridiplantae</taxon>
        <taxon>Streptophyta</taxon>
        <taxon>Embryophyta</taxon>
        <taxon>Tracheophyta</taxon>
        <taxon>Spermatophyta</taxon>
        <taxon>Magnoliopsida</taxon>
        <taxon>eudicotyledons</taxon>
        <taxon>Gunneridae</taxon>
        <taxon>Pentapetalae</taxon>
        <taxon>asterids</taxon>
        <taxon>lamiids</taxon>
        <taxon>Lamiales</taxon>
        <taxon>Plantaginaceae</taxon>
        <taxon>Cheloneae</taxon>
        <taxon>Penstemon</taxon>
    </lineage>
</organism>
<gene>
    <name evidence="2" type="ORF">ACJIZ3_005145</name>
</gene>
<protein>
    <submittedName>
        <fullName evidence="2">Uncharacterized protein</fullName>
    </submittedName>
</protein>
<keyword evidence="3" id="KW-1185">Reference proteome</keyword>
<dbReference type="EMBL" id="JBJXBP010000007">
    <property type="protein sequence ID" value="KAL3819240.1"/>
    <property type="molecule type" value="Genomic_DNA"/>
</dbReference>
<sequence length="65" mass="7008">MVKTLHSKSTPLPLRSSRQSKGKDLISTPLESLCPSQAQTNDEGTTSSDTTRQTISDDTSKLTIS</sequence>
<accession>A0ABD3S420</accession>
<evidence type="ECO:0000313" key="3">
    <source>
        <dbReference type="Proteomes" id="UP001634393"/>
    </source>
</evidence>
<evidence type="ECO:0000313" key="2">
    <source>
        <dbReference type="EMBL" id="KAL3819240.1"/>
    </source>
</evidence>
<comment type="caution">
    <text evidence="2">The sequence shown here is derived from an EMBL/GenBank/DDBJ whole genome shotgun (WGS) entry which is preliminary data.</text>
</comment>